<dbReference type="RefSeq" id="WP_036335344.1">
    <property type="nucleotide sequence ID" value="NZ_JPMX01000030.1"/>
</dbReference>
<feature type="domain" description="HTH lacI-type" evidence="4">
    <location>
        <begin position="9"/>
        <end position="63"/>
    </location>
</feature>
<dbReference type="SMART" id="SM00354">
    <property type="entry name" value="HTH_LACI"/>
    <property type="match status" value="1"/>
</dbReference>
<dbReference type="CDD" id="cd06267">
    <property type="entry name" value="PBP1_LacI_sugar_binding-like"/>
    <property type="match status" value="1"/>
</dbReference>
<organism evidence="5 6">
    <name type="scientific">Modestobacter caceresii</name>
    <dbReference type="NCBI Taxonomy" id="1522368"/>
    <lineage>
        <taxon>Bacteria</taxon>
        <taxon>Bacillati</taxon>
        <taxon>Actinomycetota</taxon>
        <taxon>Actinomycetes</taxon>
        <taxon>Geodermatophilales</taxon>
        <taxon>Geodermatophilaceae</taxon>
        <taxon>Modestobacter</taxon>
    </lineage>
</organism>
<dbReference type="InterPro" id="IPR000843">
    <property type="entry name" value="HTH_LacI"/>
</dbReference>
<dbReference type="Gene3D" id="1.10.260.40">
    <property type="entry name" value="lambda repressor-like DNA-binding domains"/>
    <property type="match status" value="1"/>
</dbReference>
<keyword evidence="1" id="KW-0805">Transcription regulation</keyword>
<evidence type="ECO:0000313" key="5">
    <source>
        <dbReference type="EMBL" id="KGH47035.1"/>
    </source>
</evidence>
<dbReference type="InterPro" id="IPR046335">
    <property type="entry name" value="LacI/GalR-like_sensor"/>
</dbReference>
<dbReference type="PANTHER" id="PTHR30146:SF109">
    <property type="entry name" value="HTH-TYPE TRANSCRIPTIONAL REGULATOR GALS"/>
    <property type="match status" value="1"/>
</dbReference>
<evidence type="ECO:0000259" key="4">
    <source>
        <dbReference type="PROSITE" id="PS50932"/>
    </source>
</evidence>
<accession>A0A098Y9C8</accession>
<dbReference type="PANTHER" id="PTHR30146">
    <property type="entry name" value="LACI-RELATED TRANSCRIPTIONAL REPRESSOR"/>
    <property type="match status" value="1"/>
</dbReference>
<evidence type="ECO:0000256" key="3">
    <source>
        <dbReference type="ARBA" id="ARBA00023163"/>
    </source>
</evidence>
<dbReference type="InterPro" id="IPR028082">
    <property type="entry name" value="Peripla_BP_I"/>
</dbReference>
<dbReference type="Pfam" id="PF13377">
    <property type="entry name" value="Peripla_BP_3"/>
    <property type="match status" value="1"/>
</dbReference>
<dbReference type="PROSITE" id="PS50932">
    <property type="entry name" value="HTH_LACI_2"/>
    <property type="match status" value="1"/>
</dbReference>
<protein>
    <submittedName>
        <fullName evidence="5">LacI family transcriptional regulator</fullName>
    </submittedName>
</protein>
<dbReference type="AlphaFoldDB" id="A0A098Y9C8"/>
<dbReference type="CDD" id="cd01392">
    <property type="entry name" value="HTH_LacI"/>
    <property type="match status" value="1"/>
</dbReference>
<dbReference type="OrthoDB" id="3208777at2"/>
<dbReference type="Pfam" id="PF00356">
    <property type="entry name" value="LacI"/>
    <property type="match status" value="1"/>
</dbReference>
<keyword evidence="6" id="KW-1185">Reference proteome</keyword>
<dbReference type="GO" id="GO:0003700">
    <property type="term" value="F:DNA-binding transcription factor activity"/>
    <property type="evidence" value="ECO:0007669"/>
    <property type="project" value="TreeGrafter"/>
</dbReference>
<proteinExistence type="predicted"/>
<dbReference type="EMBL" id="JPMX01000030">
    <property type="protein sequence ID" value="KGH47035.1"/>
    <property type="molecule type" value="Genomic_DNA"/>
</dbReference>
<dbReference type="SUPFAM" id="SSF53822">
    <property type="entry name" value="Periplasmic binding protein-like I"/>
    <property type="match status" value="1"/>
</dbReference>
<dbReference type="GO" id="GO:0000976">
    <property type="term" value="F:transcription cis-regulatory region binding"/>
    <property type="evidence" value="ECO:0007669"/>
    <property type="project" value="TreeGrafter"/>
</dbReference>
<keyword evidence="2" id="KW-0238">DNA-binding</keyword>
<dbReference type="SUPFAM" id="SSF47413">
    <property type="entry name" value="lambda repressor-like DNA-binding domains"/>
    <property type="match status" value="1"/>
</dbReference>
<dbReference type="Gene3D" id="3.40.50.2300">
    <property type="match status" value="2"/>
</dbReference>
<reference evidence="5 6" key="1">
    <citation type="submission" date="2014-07" db="EMBL/GenBank/DDBJ databases">
        <title>Biosystematic studies on Modestobacter strains isolated from extreme hyper-arid desert soil and from historic building.</title>
        <authorList>
            <person name="Bukarasam K."/>
            <person name="Bull A."/>
            <person name="Girard G."/>
            <person name="van Wezel G."/>
            <person name="Goodfellow M."/>
        </authorList>
    </citation>
    <scope>NUCLEOTIDE SEQUENCE [LARGE SCALE GENOMIC DNA]</scope>
    <source>
        <strain evidence="5 6">KNN45-2b</strain>
    </source>
</reference>
<dbReference type="InterPro" id="IPR010982">
    <property type="entry name" value="Lambda_DNA-bd_dom_sf"/>
</dbReference>
<evidence type="ECO:0000256" key="2">
    <source>
        <dbReference type="ARBA" id="ARBA00023125"/>
    </source>
</evidence>
<evidence type="ECO:0000313" key="6">
    <source>
        <dbReference type="Proteomes" id="UP000029713"/>
    </source>
</evidence>
<dbReference type="Proteomes" id="UP000029713">
    <property type="component" value="Unassembled WGS sequence"/>
</dbReference>
<evidence type="ECO:0000256" key="1">
    <source>
        <dbReference type="ARBA" id="ARBA00023015"/>
    </source>
</evidence>
<dbReference type="STRING" id="1522368.IN07_09165"/>
<keyword evidence="3" id="KW-0804">Transcription</keyword>
<name>A0A098Y9C8_9ACTN</name>
<gene>
    <name evidence="5" type="ORF">IN07_09165</name>
</gene>
<sequence length="330" mass="34192">MREDHRPAVTIEHVARAAGVSRATVSRVLTGSGPSSADAGQRVRAAAERLGYTADPVARALVHGRGTRLVVAVTSASPTELVDCPYVSRVVGSTAQRCAGEGLGVALQWLPLGAPEPTLEALARDRSVAGVVLVNTTRRVLAAVPPRLAGRVTSIGAGSPTVPLVDVDTGAAAAALTAHLLSTGRRRIAMLAGPPWLPCAERPIAAHRAAVRAAGLPERVLAGDFTTESGRRGAVEALRRWPDTDALYAICDETALGAIQAVRALGRRVPDDVAVTGFDDLPLAAFSGPTLTTATHPVEQIAARAAGSLLDRDRTPVTLFPSELVVRQSA</sequence>
<comment type="caution">
    <text evidence="5">The sequence shown here is derived from an EMBL/GenBank/DDBJ whole genome shotgun (WGS) entry which is preliminary data.</text>
</comment>